<feature type="region of interest" description="Disordered" evidence="1">
    <location>
        <begin position="1"/>
        <end position="50"/>
    </location>
</feature>
<accession>A0AB74IQ33</accession>
<name>A0AB74IQ33_AURPU</name>
<feature type="compositionally biased region" description="Basic and acidic residues" evidence="1">
    <location>
        <begin position="24"/>
        <end position="50"/>
    </location>
</feature>
<sequence>MDRSLDEILEERQNTRGGRRGGRGRPDRDGGRGPRRDYERERDFPRDGVKKVRAMLKKRGCIDLH</sequence>
<evidence type="ECO:0000256" key="1">
    <source>
        <dbReference type="SAM" id="MobiDB-lite"/>
    </source>
</evidence>
<reference evidence="2 3" key="1">
    <citation type="submission" date="2018-10" db="EMBL/GenBank/DDBJ databases">
        <title>Fifty Aureobasidium pullulans genomes reveal a recombining polyextremotolerant generalist.</title>
        <authorList>
            <person name="Gostincar C."/>
            <person name="Turk M."/>
            <person name="Zajc J."/>
            <person name="Gunde-Cimerman N."/>
        </authorList>
    </citation>
    <scope>NUCLEOTIDE SEQUENCE [LARGE SCALE GENOMIC DNA]</scope>
    <source>
        <strain evidence="2 3">EXF-10796</strain>
    </source>
</reference>
<dbReference type="AlphaFoldDB" id="A0AB74IQ33"/>
<protein>
    <submittedName>
        <fullName evidence="2">Uncharacterized protein</fullName>
    </submittedName>
</protein>
<feature type="compositionally biased region" description="Basic and acidic residues" evidence="1">
    <location>
        <begin position="1"/>
        <end position="14"/>
    </location>
</feature>
<comment type="caution">
    <text evidence="2">The sequence shown here is derived from an EMBL/GenBank/DDBJ whole genome shotgun (WGS) entry which is preliminary data.</text>
</comment>
<gene>
    <name evidence="2" type="ORF">D6D21_07842</name>
</gene>
<dbReference type="EMBL" id="QZAM01000190">
    <property type="protein sequence ID" value="THW38300.1"/>
    <property type="molecule type" value="Genomic_DNA"/>
</dbReference>
<proteinExistence type="predicted"/>
<organism evidence="2 3">
    <name type="scientific">Aureobasidium pullulans</name>
    <name type="common">Black yeast</name>
    <name type="synonym">Pullularia pullulans</name>
    <dbReference type="NCBI Taxonomy" id="5580"/>
    <lineage>
        <taxon>Eukaryota</taxon>
        <taxon>Fungi</taxon>
        <taxon>Dikarya</taxon>
        <taxon>Ascomycota</taxon>
        <taxon>Pezizomycotina</taxon>
        <taxon>Dothideomycetes</taxon>
        <taxon>Dothideomycetidae</taxon>
        <taxon>Dothideales</taxon>
        <taxon>Saccotheciaceae</taxon>
        <taxon>Aureobasidium</taxon>
    </lineage>
</organism>
<dbReference type="Proteomes" id="UP000309076">
    <property type="component" value="Unassembled WGS sequence"/>
</dbReference>
<evidence type="ECO:0000313" key="3">
    <source>
        <dbReference type="Proteomes" id="UP000309076"/>
    </source>
</evidence>
<evidence type="ECO:0000313" key="2">
    <source>
        <dbReference type="EMBL" id="THW38300.1"/>
    </source>
</evidence>